<accession>A0ABP4V176</accession>
<dbReference type="InterPro" id="IPR016169">
    <property type="entry name" value="FAD-bd_PCMH_sub2"/>
</dbReference>
<dbReference type="EMBL" id="BAAAQG010000012">
    <property type="protein sequence ID" value="GAA1714170.1"/>
    <property type="molecule type" value="Genomic_DNA"/>
</dbReference>
<gene>
    <name evidence="4" type="ORF">GCM10009831_24820</name>
</gene>
<dbReference type="InterPro" id="IPR016166">
    <property type="entry name" value="FAD-bd_PCMH"/>
</dbReference>
<dbReference type="Gene3D" id="3.30.465.10">
    <property type="match status" value="1"/>
</dbReference>
<feature type="compositionally biased region" description="Polar residues" evidence="2">
    <location>
        <begin position="21"/>
        <end position="30"/>
    </location>
</feature>
<dbReference type="Pfam" id="PF04030">
    <property type="entry name" value="ALO"/>
    <property type="match status" value="1"/>
</dbReference>
<evidence type="ECO:0000313" key="4">
    <source>
        <dbReference type="EMBL" id="GAA1714170.1"/>
    </source>
</evidence>
<evidence type="ECO:0000256" key="2">
    <source>
        <dbReference type="SAM" id="MobiDB-lite"/>
    </source>
</evidence>
<evidence type="ECO:0000256" key="1">
    <source>
        <dbReference type="ARBA" id="ARBA00023002"/>
    </source>
</evidence>
<dbReference type="PANTHER" id="PTHR43762">
    <property type="entry name" value="L-GULONOLACTONE OXIDASE"/>
    <property type="match status" value="1"/>
</dbReference>
<reference evidence="5" key="1">
    <citation type="journal article" date="2019" name="Int. J. Syst. Evol. Microbiol.">
        <title>The Global Catalogue of Microorganisms (GCM) 10K type strain sequencing project: providing services to taxonomists for standard genome sequencing and annotation.</title>
        <authorList>
            <consortium name="The Broad Institute Genomics Platform"/>
            <consortium name="The Broad Institute Genome Sequencing Center for Infectious Disease"/>
            <person name="Wu L."/>
            <person name="Ma J."/>
        </authorList>
    </citation>
    <scope>NUCLEOTIDE SEQUENCE [LARGE SCALE GENOMIC DNA]</scope>
    <source>
        <strain evidence="5">JCM 16002</strain>
    </source>
</reference>
<keyword evidence="5" id="KW-1185">Reference proteome</keyword>
<dbReference type="InterPro" id="IPR036318">
    <property type="entry name" value="FAD-bd_PCMH-like_sf"/>
</dbReference>
<proteinExistence type="predicted"/>
<feature type="domain" description="FAD-binding PCMH-type" evidence="3">
    <location>
        <begin position="48"/>
        <end position="233"/>
    </location>
</feature>
<protein>
    <submittedName>
        <fullName evidence="4">FAD-binding oxidoreductase</fullName>
    </submittedName>
</protein>
<dbReference type="PROSITE" id="PS51387">
    <property type="entry name" value="FAD_PCMH"/>
    <property type="match status" value="1"/>
</dbReference>
<dbReference type="InterPro" id="IPR016167">
    <property type="entry name" value="FAD-bd_PCMH_sub1"/>
</dbReference>
<dbReference type="PANTHER" id="PTHR43762:SF1">
    <property type="entry name" value="D-ARABINONO-1,4-LACTONE OXIDASE"/>
    <property type="match status" value="1"/>
</dbReference>
<evidence type="ECO:0000313" key="5">
    <source>
        <dbReference type="Proteomes" id="UP001500383"/>
    </source>
</evidence>
<dbReference type="Gene3D" id="3.30.43.10">
    <property type="entry name" value="Uridine Diphospho-n-acetylenolpyruvylglucosamine Reductase, domain 2"/>
    <property type="match status" value="1"/>
</dbReference>
<feature type="region of interest" description="Disordered" evidence="2">
    <location>
        <begin position="1"/>
        <end position="33"/>
    </location>
</feature>
<name>A0ABP4V176_9ACTN</name>
<evidence type="ECO:0000259" key="3">
    <source>
        <dbReference type="PROSITE" id="PS51387"/>
    </source>
</evidence>
<dbReference type="Proteomes" id="UP001500383">
    <property type="component" value="Unassembled WGS sequence"/>
</dbReference>
<organism evidence="4 5">
    <name type="scientific">Dietzia cercidiphylli</name>
    <dbReference type="NCBI Taxonomy" id="498199"/>
    <lineage>
        <taxon>Bacteria</taxon>
        <taxon>Bacillati</taxon>
        <taxon>Actinomycetota</taxon>
        <taxon>Actinomycetes</taxon>
        <taxon>Mycobacteriales</taxon>
        <taxon>Dietziaceae</taxon>
        <taxon>Dietzia</taxon>
    </lineage>
</organism>
<comment type="caution">
    <text evidence="4">The sequence shown here is derived from an EMBL/GenBank/DDBJ whole genome shotgun (WGS) entry which is preliminary data.</text>
</comment>
<dbReference type="InterPro" id="IPR007173">
    <property type="entry name" value="ALO_C"/>
</dbReference>
<sequence length="503" mass="54207">MRVTPGRCGMGSMPASGNLDRVSTTQQTPPAESALDTELKRLTGWGRTSPAVSHVLTPRSVEEISAAVAAVNDANASGPAHLRRGVVARGLGRSYGDSAQNSGGLVLDMSRFNRIHELNAEKALAVVDAGVNLDQLMRAALPFGLWVPVLPGTRQVTVGGAIGHDIHGKNHHSAGSFGNHVTRMELLVADGRVLTLEPGGTSDDPGGTLFWATVGGNGLTGVVLKVWIAMTRTETAFFLADSDQTASLDETIALHTDGSESKYTYSSAWFDAISAPPKLGRAAVSRGSLATLAQLEEYAPTLAKDPLAMNAKPLVTFPDVFPNGLANKFTFGPIGEVYYRLGGTSRNKIKTLPAFYHMLDLFGEWNRAYGSDGFLQYQFIVPPGAVDGFKEIIGDIQRSGHYSFLNVFKLFGPGNQAPLSFPMEGWNVCVDFPINDRLNAFVNELDAKVMSMGGRLYTAKDSRVPAERFHAMYPQIDSWIATRRGIDPHGVFVSDMGRRLELL</sequence>
<dbReference type="InterPro" id="IPR006094">
    <property type="entry name" value="Oxid_FAD_bind_N"/>
</dbReference>
<dbReference type="SUPFAM" id="SSF56176">
    <property type="entry name" value="FAD-binding/transporter-associated domain-like"/>
    <property type="match status" value="1"/>
</dbReference>
<dbReference type="InterPro" id="IPR010031">
    <property type="entry name" value="FAD_lactone_oxidase-like"/>
</dbReference>
<keyword evidence="1" id="KW-0560">Oxidoreductase</keyword>
<dbReference type="Pfam" id="PF01565">
    <property type="entry name" value="FAD_binding_4"/>
    <property type="match status" value="1"/>
</dbReference>